<keyword evidence="2 6" id="KW-0547">Nucleotide-binding</keyword>
<keyword evidence="5 6" id="KW-0342">GTP-binding</keyword>
<comment type="similarity">
    <text evidence="1 6">Belongs to the TRAFAC class translation factor GTPase superfamily. Classic translation factor GTPase family. EF-G/EF-2 subfamily.</text>
</comment>
<feature type="binding site" evidence="6">
    <location>
        <begin position="17"/>
        <end position="24"/>
    </location>
    <ligand>
        <name>GTP</name>
        <dbReference type="ChEBI" id="CHEBI:37565"/>
    </ligand>
</feature>
<dbReference type="Pfam" id="PF14492">
    <property type="entry name" value="EFG_III"/>
    <property type="match status" value="1"/>
</dbReference>
<dbReference type="InterPro" id="IPR035649">
    <property type="entry name" value="EFG_V"/>
</dbReference>
<organism evidence="9 10">
    <name type="scientific">Candidatus Uhrbacteria bacterium CG_4_10_14_0_8_um_filter_58_22</name>
    <dbReference type="NCBI Taxonomy" id="1975029"/>
    <lineage>
        <taxon>Bacteria</taxon>
        <taxon>Candidatus Uhriibacteriota</taxon>
    </lineage>
</organism>
<dbReference type="FunFam" id="3.40.50.300:FF:000029">
    <property type="entry name" value="Elongation factor G"/>
    <property type="match status" value="1"/>
</dbReference>
<dbReference type="CDD" id="cd01886">
    <property type="entry name" value="EF-G"/>
    <property type="match status" value="1"/>
</dbReference>
<evidence type="ECO:0000256" key="3">
    <source>
        <dbReference type="ARBA" id="ARBA00022768"/>
    </source>
</evidence>
<feature type="binding site" evidence="6">
    <location>
        <begin position="81"/>
        <end position="85"/>
    </location>
    <ligand>
        <name>GTP</name>
        <dbReference type="ChEBI" id="CHEBI:37565"/>
    </ligand>
</feature>
<dbReference type="FunFam" id="3.30.70.240:FF:000001">
    <property type="entry name" value="Elongation factor G"/>
    <property type="match status" value="1"/>
</dbReference>
<dbReference type="Pfam" id="PF03144">
    <property type="entry name" value="GTP_EFTU_D2"/>
    <property type="match status" value="1"/>
</dbReference>
<dbReference type="NCBIfam" id="NF009379">
    <property type="entry name" value="PRK12740.1-3"/>
    <property type="match status" value="1"/>
</dbReference>
<keyword evidence="4 6" id="KW-0648">Protein biosynthesis</keyword>
<name>A0A2M7QAN0_9BACT</name>
<dbReference type="NCBIfam" id="TIGR00231">
    <property type="entry name" value="small_GTP"/>
    <property type="match status" value="1"/>
</dbReference>
<sequence length="692" mass="77267">MPRQFPLEKIRNIGIIAHIDAGKTTVSERVLFYTGKKHKIGEVHEGAAEMDWMEQERERGITITAAATTCFWKDHQINIIDTPGHIDFTVEVKRSLRVLDSAVVIFDGVAGVEPQSETNWHYADDFRVPRMCFINKLDRTGADFYADLKSIHERLTTNAYPLQLPIGIEGGFSGIVDLLKMRAFIYRDDLGKDVEEMDVPEDMKALAEEWRGKLMEAIVENDEAMMNKYLAGEEIPIEDLKRVLRKATISLDIVPVLCGTALKNKGVQKLLDAVNDYLPSPLDVPPVKGIDPENPEKELFRKTDDNEPLAALAFKVAADPFVGKLCFFRVYSGTIRAGSYVLNTTTGDRERVGRIVRLHANSREDVDEILAGDIAAAIGFKKTFTGDTLCDEKNPIVLEKMTFPEPVISLAVEPKTKVDQEKMDGALIKLVEEDPTFRVRTDVETLQTIISGMGELHLDIIVDRMKREFKVECTVGKPQVAYRETIRTEAQAEGKYIKQSGGRGQYGHCYLKLRPAEVKGSGFTFKDAIKGGVIPREFIPAIEKGCRESMDKGVIAGYPLVDIEVELYDGSYHDVDSSEIAFKVAASMAFQDACRKASPVMLEPIMAVEVITPEDFMGDVIGDLSSKRGQIKEMRDRGNAKIVDALVPLSEMFGYATQLRSMTQGRASYSMEFGHYDEVPNSIAEQIKEGKK</sequence>
<dbReference type="PRINTS" id="PR00315">
    <property type="entry name" value="ELONGATNFCT"/>
</dbReference>
<dbReference type="CDD" id="cd04088">
    <property type="entry name" value="EFG_mtEFG_II"/>
    <property type="match status" value="1"/>
</dbReference>
<comment type="function">
    <text evidence="6">Catalyzes the GTP-dependent ribosomal translocation step during translation elongation. During this step, the ribosome changes from the pre-translocational (PRE) to the post-translocational (POST) state as the newly formed A-site-bound peptidyl-tRNA and P-site-bound deacylated tRNA move to the P and E sites, respectively. Catalyzes the coordinated movement of the two tRNA molecules, the mRNA and conformational changes in the ribosome.</text>
</comment>
<dbReference type="Gene3D" id="3.30.230.10">
    <property type="match status" value="1"/>
</dbReference>
<evidence type="ECO:0000313" key="9">
    <source>
        <dbReference type="EMBL" id="PIY62412.1"/>
    </source>
</evidence>
<dbReference type="InterPro" id="IPR035647">
    <property type="entry name" value="EFG_III/V"/>
</dbReference>
<dbReference type="GO" id="GO:0032790">
    <property type="term" value="P:ribosome disassembly"/>
    <property type="evidence" value="ECO:0007669"/>
    <property type="project" value="TreeGrafter"/>
</dbReference>
<dbReference type="InterPro" id="IPR047872">
    <property type="entry name" value="EFG_IV"/>
</dbReference>
<evidence type="ECO:0000259" key="8">
    <source>
        <dbReference type="PROSITE" id="PS51722"/>
    </source>
</evidence>
<proteinExistence type="inferred from homology"/>
<dbReference type="NCBIfam" id="NF009381">
    <property type="entry name" value="PRK12740.1-5"/>
    <property type="match status" value="1"/>
</dbReference>
<dbReference type="Gene3D" id="3.40.50.300">
    <property type="entry name" value="P-loop containing nucleotide triphosphate hydrolases"/>
    <property type="match status" value="1"/>
</dbReference>
<keyword evidence="6" id="KW-0963">Cytoplasm</keyword>
<feature type="binding site" evidence="6">
    <location>
        <begin position="135"/>
        <end position="138"/>
    </location>
    <ligand>
        <name>GTP</name>
        <dbReference type="ChEBI" id="CHEBI:37565"/>
    </ligand>
</feature>
<dbReference type="GO" id="GO:0003924">
    <property type="term" value="F:GTPase activity"/>
    <property type="evidence" value="ECO:0007669"/>
    <property type="project" value="InterPro"/>
</dbReference>
<dbReference type="HAMAP" id="MF_00054_B">
    <property type="entry name" value="EF_G_EF_2_B"/>
    <property type="match status" value="1"/>
</dbReference>
<dbReference type="PROSITE" id="PS00301">
    <property type="entry name" value="G_TR_1"/>
    <property type="match status" value="1"/>
</dbReference>
<dbReference type="PROSITE" id="PS51722">
    <property type="entry name" value="G_TR_2"/>
    <property type="match status" value="1"/>
</dbReference>
<dbReference type="Pfam" id="PF00009">
    <property type="entry name" value="GTP_EFTU"/>
    <property type="match status" value="1"/>
</dbReference>
<comment type="subcellular location">
    <subcellularLocation>
        <location evidence="6">Cytoplasm</location>
    </subcellularLocation>
</comment>
<dbReference type="CDD" id="cd03713">
    <property type="entry name" value="EFG_mtEFG_C"/>
    <property type="match status" value="1"/>
</dbReference>
<dbReference type="InterPro" id="IPR005225">
    <property type="entry name" value="Small_GTP-bd"/>
</dbReference>
<dbReference type="CDD" id="cd16262">
    <property type="entry name" value="EFG_III"/>
    <property type="match status" value="1"/>
</dbReference>
<dbReference type="InterPro" id="IPR000795">
    <property type="entry name" value="T_Tr_GTP-bd_dom"/>
</dbReference>
<dbReference type="InterPro" id="IPR014721">
    <property type="entry name" value="Ribsml_uS5_D2-typ_fold_subgr"/>
</dbReference>
<dbReference type="SUPFAM" id="SSF50447">
    <property type="entry name" value="Translation proteins"/>
    <property type="match status" value="1"/>
</dbReference>
<dbReference type="InterPro" id="IPR041095">
    <property type="entry name" value="EFG_II"/>
</dbReference>
<dbReference type="InterPro" id="IPR004161">
    <property type="entry name" value="EFTu-like_2"/>
</dbReference>
<dbReference type="InterPro" id="IPR005517">
    <property type="entry name" value="Transl_elong_EFG/EF2_IV"/>
</dbReference>
<dbReference type="SUPFAM" id="SSF54211">
    <property type="entry name" value="Ribosomal protein S5 domain 2-like"/>
    <property type="match status" value="1"/>
</dbReference>
<dbReference type="EMBL" id="PFLC01000040">
    <property type="protein sequence ID" value="PIY62412.1"/>
    <property type="molecule type" value="Genomic_DNA"/>
</dbReference>
<dbReference type="SUPFAM" id="SSF52540">
    <property type="entry name" value="P-loop containing nucleoside triphosphate hydrolases"/>
    <property type="match status" value="1"/>
</dbReference>
<dbReference type="CDD" id="cd01434">
    <property type="entry name" value="EFG_mtEFG1_IV"/>
    <property type="match status" value="1"/>
</dbReference>
<evidence type="ECO:0000256" key="2">
    <source>
        <dbReference type="ARBA" id="ARBA00022741"/>
    </source>
</evidence>
<dbReference type="Pfam" id="PF00679">
    <property type="entry name" value="EFG_C"/>
    <property type="match status" value="1"/>
</dbReference>
<evidence type="ECO:0000256" key="1">
    <source>
        <dbReference type="ARBA" id="ARBA00005870"/>
    </source>
</evidence>
<evidence type="ECO:0000256" key="6">
    <source>
        <dbReference type="HAMAP-Rule" id="MF_00054"/>
    </source>
</evidence>
<dbReference type="GO" id="GO:0005737">
    <property type="term" value="C:cytoplasm"/>
    <property type="evidence" value="ECO:0007669"/>
    <property type="project" value="UniProtKB-SubCell"/>
</dbReference>
<dbReference type="Proteomes" id="UP000230973">
    <property type="component" value="Unassembled WGS sequence"/>
</dbReference>
<dbReference type="FunFam" id="2.40.30.10:FF:000006">
    <property type="entry name" value="Elongation factor G"/>
    <property type="match status" value="1"/>
</dbReference>
<evidence type="ECO:0000256" key="5">
    <source>
        <dbReference type="ARBA" id="ARBA00023134"/>
    </source>
</evidence>
<dbReference type="InterPro" id="IPR004540">
    <property type="entry name" value="Transl_elong_EFG/EF2"/>
</dbReference>
<keyword evidence="3 6" id="KW-0251">Elongation factor</keyword>
<dbReference type="SMART" id="SM00889">
    <property type="entry name" value="EFG_IV"/>
    <property type="match status" value="1"/>
</dbReference>
<dbReference type="Pfam" id="PF03764">
    <property type="entry name" value="EFG_IV"/>
    <property type="match status" value="1"/>
</dbReference>
<comment type="caution">
    <text evidence="9">The sequence shown here is derived from an EMBL/GenBank/DDBJ whole genome shotgun (WGS) entry which is preliminary data.</text>
</comment>
<dbReference type="GO" id="GO:0005525">
    <property type="term" value="F:GTP binding"/>
    <property type="evidence" value="ECO:0007669"/>
    <property type="project" value="UniProtKB-UniRule"/>
</dbReference>
<dbReference type="SUPFAM" id="SSF54980">
    <property type="entry name" value="EF-G C-terminal domain-like"/>
    <property type="match status" value="2"/>
</dbReference>
<dbReference type="AlphaFoldDB" id="A0A2M7QAN0"/>
<evidence type="ECO:0000256" key="7">
    <source>
        <dbReference type="NCBIfam" id="TIGR00484"/>
    </source>
</evidence>
<dbReference type="GO" id="GO:0003746">
    <property type="term" value="F:translation elongation factor activity"/>
    <property type="evidence" value="ECO:0007669"/>
    <property type="project" value="UniProtKB-UniRule"/>
</dbReference>
<dbReference type="InterPro" id="IPR031157">
    <property type="entry name" value="G_TR_CS"/>
</dbReference>
<dbReference type="InterPro" id="IPR000640">
    <property type="entry name" value="EFG_V-like"/>
</dbReference>
<accession>A0A2M7QAN0</accession>
<dbReference type="FunFam" id="3.30.230.10:FF:000003">
    <property type="entry name" value="Elongation factor G"/>
    <property type="match status" value="1"/>
</dbReference>
<dbReference type="SMART" id="SM00838">
    <property type="entry name" value="EFG_C"/>
    <property type="match status" value="1"/>
</dbReference>
<dbReference type="NCBIfam" id="TIGR00484">
    <property type="entry name" value="EF-G"/>
    <property type="match status" value="1"/>
</dbReference>
<dbReference type="FunFam" id="3.30.70.870:FF:000001">
    <property type="entry name" value="Elongation factor G"/>
    <property type="match status" value="1"/>
</dbReference>
<dbReference type="InterPro" id="IPR009022">
    <property type="entry name" value="EFG_III"/>
</dbReference>
<dbReference type="Gene3D" id="3.30.70.870">
    <property type="entry name" value="Elongation Factor G (Translational Gtpase), domain 3"/>
    <property type="match status" value="1"/>
</dbReference>
<dbReference type="InterPro" id="IPR027417">
    <property type="entry name" value="P-loop_NTPase"/>
</dbReference>
<gene>
    <name evidence="6 9" type="primary">fusA</name>
    <name evidence="9" type="ORF">COY93_03285</name>
</gene>
<dbReference type="InterPro" id="IPR020568">
    <property type="entry name" value="Ribosomal_Su5_D2-typ_SF"/>
</dbReference>
<feature type="domain" description="Tr-type G" evidence="8">
    <location>
        <begin position="8"/>
        <end position="282"/>
    </location>
</feature>
<evidence type="ECO:0000256" key="4">
    <source>
        <dbReference type="ARBA" id="ARBA00022917"/>
    </source>
</evidence>
<dbReference type="InterPro" id="IPR009000">
    <property type="entry name" value="Transl_B-barrel_sf"/>
</dbReference>
<dbReference type="Gene3D" id="2.40.30.10">
    <property type="entry name" value="Translation factors"/>
    <property type="match status" value="1"/>
</dbReference>
<reference evidence="10" key="1">
    <citation type="submission" date="2017-09" db="EMBL/GenBank/DDBJ databases">
        <title>Depth-based differentiation of microbial function through sediment-hosted aquifers and enrichment of novel symbionts in the deep terrestrial subsurface.</title>
        <authorList>
            <person name="Probst A.J."/>
            <person name="Ladd B."/>
            <person name="Jarett J.K."/>
            <person name="Geller-Mcgrath D.E."/>
            <person name="Sieber C.M.K."/>
            <person name="Emerson J.B."/>
            <person name="Anantharaman K."/>
            <person name="Thomas B.C."/>
            <person name="Malmstrom R."/>
            <person name="Stieglmeier M."/>
            <person name="Klingl A."/>
            <person name="Woyke T."/>
            <person name="Ryan C.M."/>
            <person name="Banfield J.F."/>
        </authorList>
    </citation>
    <scope>NUCLEOTIDE SEQUENCE [LARGE SCALE GENOMIC DNA]</scope>
</reference>
<dbReference type="Gene3D" id="3.30.70.240">
    <property type="match status" value="1"/>
</dbReference>
<protein>
    <recommendedName>
        <fullName evidence="6 7">Elongation factor G</fullName>
        <shortName evidence="6">EF-G</shortName>
    </recommendedName>
</protein>
<dbReference type="PANTHER" id="PTHR43261">
    <property type="entry name" value="TRANSLATION ELONGATION FACTOR G-RELATED"/>
    <property type="match status" value="1"/>
</dbReference>
<evidence type="ECO:0000313" key="10">
    <source>
        <dbReference type="Proteomes" id="UP000230973"/>
    </source>
</evidence>
<dbReference type="PANTHER" id="PTHR43261:SF1">
    <property type="entry name" value="RIBOSOME-RELEASING FACTOR 2, MITOCHONDRIAL"/>
    <property type="match status" value="1"/>
</dbReference>